<dbReference type="OrthoDB" id="547167at2759"/>
<feature type="compositionally biased region" description="Low complexity" evidence="1">
    <location>
        <begin position="206"/>
        <end position="221"/>
    </location>
</feature>
<organism evidence="2 3">
    <name type="scientific">Volvox reticuliferus</name>
    <dbReference type="NCBI Taxonomy" id="1737510"/>
    <lineage>
        <taxon>Eukaryota</taxon>
        <taxon>Viridiplantae</taxon>
        <taxon>Chlorophyta</taxon>
        <taxon>core chlorophytes</taxon>
        <taxon>Chlorophyceae</taxon>
        <taxon>CS clade</taxon>
        <taxon>Chlamydomonadales</taxon>
        <taxon>Volvocaceae</taxon>
        <taxon>Volvox</taxon>
    </lineage>
</organism>
<feature type="region of interest" description="Disordered" evidence="1">
    <location>
        <begin position="185"/>
        <end position="221"/>
    </location>
</feature>
<sequence>MNASGVGGADGQEAPNMPQSPSLAQLKEALRVLEQTQLLFNGMKAKVMYACGEGHLLASDEGRPYLTKIIKSLDEEHRQVRAGFPRLSAALEVARVVNKLSALRASRNGAVGGAAGSGIGSETVPGSGLAAVQAAAGRSTVAAAEAATAAAPAAALQAHCRSVVEQLEAAVCEEMLAAGSGLLPRLAKRPRTGPHPTAGDAPESQAAEGTSTSTSTSTAASAGMHKSLEAASQLLCVLLRIRALDGSATSMAGGSATSLGGMKIHALDEGGNALSLPSALIGAMMAAAQGQTQTQAQAQAPAGGQGTGGGGVARLEGPLLTAGAARLCSATQVRMLLPGVFVANVLLEGPGNPAPLRVTIDCADKAFELDPWATPTTQVFRRISALATRVLTYYVKRALLSAVPRTLASPTGVVTGTAASTGTPVAAAASTGVAALLPPEPTLPGAAALEDMLLWLLSCRDVFSKRCAATGRLMAWDPSVQYPVPPIFRVFKLPREELRLRALDLSRAAAYHMHVAPIEQLGWAEDVPAEAVDGLGTSGGTAEAPAAVVAKGSMQVPTPMVVGMQR</sequence>
<comment type="caution">
    <text evidence="2">The sequence shown here is derived from an EMBL/GenBank/DDBJ whole genome shotgun (WGS) entry which is preliminary data.</text>
</comment>
<accession>A0A8J4FD91</accession>
<name>A0A8J4FD91_9CHLO</name>
<evidence type="ECO:0000313" key="3">
    <source>
        <dbReference type="Proteomes" id="UP000747110"/>
    </source>
</evidence>
<dbReference type="Proteomes" id="UP000747110">
    <property type="component" value="Unassembled WGS sequence"/>
</dbReference>
<evidence type="ECO:0000256" key="1">
    <source>
        <dbReference type="SAM" id="MobiDB-lite"/>
    </source>
</evidence>
<gene>
    <name evidence="2" type="ORF">Vretifemale_944</name>
</gene>
<evidence type="ECO:0000313" key="2">
    <source>
        <dbReference type="EMBL" id="GIL70107.1"/>
    </source>
</evidence>
<dbReference type="EMBL" id="BNCP01000002">
    <property type="protein sequence ID" value="GIL70107.1"/>
    <property type="molecule type" value="Genomic_DNA"/>
</dbReference>
<feature type="compositionally biased region" description="Gly residues" evidence="1">
    <location>
        <begin position="1"/>
        <end position="10"/>
    </location>
</feature>
<proteinExistence type="predicted"/>
<reference evidence="2" key="1">
    <citation type="journal article" date="2021" name="Proc. Natl. Acad. Sci. U.S.A.">
        <title>Three genomes in the algal genus Volvox reveal the fate of a haploid sex-determining region after a transition to homothallism.</title>
        <authorList>
            <person name="Yamamoto K."/>
            <person name="Hamaji T."/>
            <person name="Kawai-Toyooka H."/>
            <person name="Matsuzaki R."/>
            <person name="Takahashi F."/>
            <person name="Nishimura Y."/>
            <person name="Kawachi M."/>
            <person name="Noguchi H."/>
            <person name="Minakuchi Y."/>
            <person name="Umen J.G."/>
            <person name="Toyoda A."/>
            <person name="Nozaki H."/>
        </authorList>
    </citation>
    <scope>NUCLEOTIDE SEQUENCE</scope>
    <source>
        <strain evidence="2">NIES-3786</strain>
    </source>
</reference>
<keyword evidence="3" id="KW-1185">Reference proteome</keyword>
<dbReference type="AlphaFoldDB" id="A0A8J4FD91"/>
<protein>
    <submittedName>
        <fullName evidence="2">Uncharacterized protein</fullName>
    </submittedName>
</protein>
<feature type="region of interest" description="Disordered" evidence="1">
    <location>
        <begin position="1"/>
        <end position="20"/>
    </location>
</feature>